<dbReference type="EC" id="3.6.1.9" evidence="4"/>
<dbReference type="SUPFAM" id="SSF52972">
    <property type="entry name" value="ITPase-like"/>
    <property type="match status" value="1"/>
</dbReference>
<comment type="cofactor">
    <cofactor evidence="1 4">
        <name>a divalent metal cation</name>
        <dbReference type="ChEBI" id="CHEBI:60240"/>
    </cofactor>
</comment>
<keyword evidence="6" id="KW-1185">Reference proteome</keyword>
<evidence type="ECO:0000256" key="1">
    <source>
        <dbReference type="ARBA" id="ARBA00001968"/>
    </source>
</evidence>
<evidence type="ECO:0000256" key="3">
    <source>
        <dbReference type="ARBA" id="ARBA00023080"/>
    </source>
</evidence>
<accession>A0ABW3F8A3</accession>
<dbReference type="NCBIfam" id="TIGR00172">
    <property type="entry name" value="maf"/>
    <property type="match status" value="1"/>
</dbReference>
<dbReference type="Gene3D" id="3.90.950.10">
    <property type="match status" value="1"/>
</dbReference>
<evidence type="ECO:0000313" key="6">
    <source>
        <dbReference type="Proteomes" id="UP001597128"/>
    </source>
</evidence>
<dbReference type="PANTHER" id="PTHR43213">
    <property type="entry name" value="BIFUNCTIONAL DTTP/UTP PYROPHOSPHATASE/METHYLTRANSFERASE PROTEIN-RELATED"/>
    <property type="match status" value="1"/>
</dbReference>
<feature type="site" description="Important for substrate specificity" evidence="4">
    <location>
        <position position="156"/>
    </location>
</feature>
<feature type="site" description="Important for substrate specificity" evidence="4">
    <location>
        <position position="14"/>
    </location>
</feature>
<reference evidence="6" key="1">
    <citation type="journal article" date="2019" name="Int. J. Syst. Evol. Microbiol.">
        <title>The Global Catalogue of Microorganisms (GCM) 10K type strain sequencing project: providing services to taxonomists for standard genome sequencing and annotation.</title>
        <authorList>
            <consortium name="The Broad Institute Genomics Platform"/>
            <consortium name="The Broad Institute Genome Sequencing Center for Infectious Disease"/>
            <person name="Wu L."/>
            <person name="Ma J."/>
        </authorList>
    </citation>
    <scope>NUCLEOTIDE SEQUENCE [LARGE SCALE GENOMIC DNA]</scope>
    <source>
        <strain evidence="6">CCUG 58412</strain>
    </source>
</reference>
<keyword evidence="2 4" id="KW-0378">Hydrolase</keyword>
<feature type="site" description="Important for substrate specificity" evidence="4">
    <location>
        <position position="74"/>
    </location>
</feature>
<comment type="caution">
    <text evidence="4">Lacks conserved residue(s) required for the propagation of feature annotation.</text>
</comment>
<dbReference type="Pfam" id="PF02545">
    <property type="entry name" value="Maf"/>
    <property type="match status" value="1"/>
</dbReference>
<dbReference type="GO" id="GO:0016787">
    <property type="term" value="F:hydrolase activity"/>
    <property type="evidence" value="ECO:0007669"/>
    <property type="project" value="UniProtKB-KW"/>
</dbReference>
<organism evidence="5 6">
    <name type="scientific">Methylophilus luteus</name>
    <dbReference type="NCBI Taxonomy" id="640108"/>
    <lineage>
        <taxon>Bacteria</taxon>
        <taxon>Pseudomonadati</taxon>
        <taxon>Pseudomonadota</taxon>
        <taxon>Betaproteobacteria</taxon>
        <taxon>Nitrosomonadales</taxon>
        <taxon>Methylophilaceae</taxon>
        <taxon>Methylophilus</taxon>
    </lineage>
</organism>
<dbReference type="RefSeq" id="WP_379056443.1">
    <property type="nucleotide sequence ID" value="NZ_JBHTKB010000001.1"/>
</dbReference>
<evidence type="ECO:0000313" key="5">
    <source>
        <dbReference type="EMBL" id="MFD0913175.1"/>
    </source>
</evidence>
<sequence length="188" mass="19795">MQHKKIILASRSPRRVELLAQLGVQCEIVPADIDESALAGEDPALYVQRLAKAKALAIAATRADHALPILAADTTVALGQEILGKPADAAEAMAMLSRLSGSVHLVHTAVAVYQGGAVQCLLSTTQVEMMQVPIHVLQDYVASGEPMDKAGAYGIQGRAGAWIARISGSYSGVMGLPLHETAQLLHAW</sequence>
<evidence type="ECO:0000256" key="4">
    <source>
        <dbReference type="HAMAP-Rule" id="MF_00528"/>
    </source>
</evidence>
<comment type="catalytic activity">
    <reaction evidence="4">
        <text>dTTP + H2O = dTMP + diphosphate + H(+)</text>
        <dbReference type="Rhea" id="RHEA:28534"/>
        <dbReference type="ChEBI" id="CHEBI:15377"/>
        <dbReference type="ChEBI" id="CHEBI:15378"/>
        <dbReference type="ChEBI" id="CHEBI:33019"/>
        <dbReference type="ChEBI" id="CHEBI:37568"/>
        <dbReference type="ChEBI" id="CHEBI:63528"/>
        <dbReference type="EC" id="3.6.1.9"/>
    </reaction>
</comment>
<comment type="similarity">
    <text evidence="4">Belongs to the Maf family. YhdE subfamily.</text>
</comment>
<name>A0ABW3F8A3_9PROT</name>
<feature type="active site" description="Proton acceptor" evidence="4">
    <location>
        <position position="73"/>
    </location>
</feature>
<keyword evidence="4" id="KW-0963">Cytoplasm</keyword>
<proteinExistence type="inferred from homology"/>
<comment type="subcellular location">
    <subcellularLocation>
        <location evidence="4">Cytoplasm</location>
    </subcellularLocation>
</comment>
<keyword evidence="3 4" id="KW-0546">Nucleotide metabolism</keyword>
<dbReference type="InterPro" id="IPR003697">
    <property type="entry name" value="Maf-like"/>
</dbReference>
<dbReference type="CDD" id="cd00555">
    <property type="entry name" value="Maf"/>
    <property type="match status" value="1"/>
</dbReference>
<evidence type="ECO:0000256" key="2">
    <source>
        <dbReference type="ARBA" id="ARBA00022801"/>
    </source>
</evidence>
<comment type="caution">
    <text evidence="5">The sequence shown here is derived from an EMBL/GenBank/DDBJ whole genome shotgun (WGS) entry which is preliminary data.</text>
</comment>
<dbReference type="HAMAP" id="MF_00528">
    <property type="entry name" value="Maf"/>
    <property type="match status" value="1"/>
</dbReference>
<dbReference type="Proteomes" id="UP001597128">
    <property type="component" value="Unassembled WGS sequence"/>
</dbReference>
<dbReference type="PANTHER" id="PTHR43213:SF5">
    <property type="entry name" value="BIFUNCTIONAL DTTP_UTP PYROPHOSPHATASE_METHYLTRANSFERASE PROTEIN-RELATED"/>
    <property type="match status" value="1"/>
</dbReference>
<protein>
    <recommendedName>
        <fullName evidence="4">dTTP/UTP pyrophosphatase</fullName>
        <shortName evidence="4">dTTPase/UTPase</shortName>
        <ecNumber evidence="4">3.6.1.9</ecNumber>
    </recommendedName>
    <alternativeName>
        <fullName evidence="4">Nucleoside triphosphate pyrophosphatase</fullName>
    </alternativeName>
    <alternativeName>
        <fullName evidence="4">Nucleotide pyrophosphatase</fullName>
        <shortName evidence="4">Nucleotide PPase</shortName>
    </alternativeName>
</protein>
<dbReference type="InterPro" id="IPR029001">
    <property type="entry name" value="ITPase-like_fam"/>
</dbReference>
<comment type="catalytic activity">
    <reaction evidence="4">
        <text>UTP + H2O = UMP + diphosphate + H(+)</text>
        <dbReference type="Rhea" id="RHEA:29395"/>
        <dbReference type="ChEBI" id="CHEBI:15377"/>
        <dbReference type="ChEBI" id="CHEBI:15378"/>
        <dbReference type="ChEBI" id="CHEBI:33019"/>
        <dbReference type="ChEBI" id="CHEBI:46398"/>
        <dbReference type="ChEBI" id="CHEBI:57865"/>
        <dbReference type="EC" id="3.6.1.9"/>
    </reaction>
</comment>
<dbReference type="PIRSF" id="PIRSF006305">
    <property type="entry name" value="Maf"/>
    <property type="match status" value="1"/>
</dbReference>
<comment type="function">
    <text evidence="4">Nucleoside triphosphate pyrophosphatase that hydrolyzes dTTP and UTP. May have a dual role in cell division arrest and in preventing the incorporation of modified nucleotides into cellular nucleic acids.</text>
</comment>
<dbReference type="EMBL" id="JBHTKB010000001">
    <property type="protein sequence ID" value="MFD0913175.1"/>
    <property type="molecule type" value="Genomic_DNA"/>
</dbReference>
<gene>
    <name evidence="5" type="ORF">ACFQ1Z_06420</name>
</gene>